<evidence type="ECO:0000313" key="1">
    <source>
        <dbReference type="EMBL" id="CAK7330211.1"/>
    </source>
</evidence>
<sequence length="83" mass="9562">MARRSLGAMRRNFFWGSPKGGWPLLPYMVLPATNRILKLGRKPWKQNFVAASFHPRTEATLISAFFPIFSDVHEEYYATLSSE</sequence>
<organism evidence="1 2">
    <name type="scientific">Dovyalis caffra</name>
    <dbReference type="NCBI Taxonomy" id="77055"/>
    <lineage>
        <taxon>Eukaryota</taxon>
        <taxon>Viridiplantae</taxon>
        <taxon>Streptophyta</taxon>
        <taxon>Embryophyta</taxon>
        <taxon>Tracheophyta</taxon>
        <taxon>Spermatophyta</taxon>
        <taxon>Magnoliopsida</taxon>
        <taxon>eudicotyledons</taxon>
        <taxon>Gunneridae</taxon>
        <taxon>Pentapetalae</taxon>
        <taxon>rosids</taxon>
        <taxon>fabids</taxon>
        <taxon>Malpighiales</taxon>
        <taxon>Salicaceae</taxon>
        <taxon>Flacourtieae</taxon>
        <taxon>Dovyalis</taxon>
    </lineage>
</organism>
<protein>
    <submittedName>
        <fullName evidence="1">Uncharacterized protein</fullName>
    </submittedName>
</protein>
<accession>A0AAV1R8I0</accession>
<name>A0AAV1R8I0_9ROSI</name>
<comment type="caution">
    <text evidence="1">The sequence shown here is derived from an EMBL/GenBank/DDBJ whole genome shotgun (WGS) entry which is preliminary data.</text>
</comment>
<dbReference type="EMBL" id="CAWUPB010000913">
    <property type="protein sequence ID" value="CAK7330211.1"/>
    <property type="molecule type" value="Genomic_DNA"/>
</dbReference>
<keyword evidence="2" id="KW-1185">Reference proteome</keyword>
<dbReference type="Proteomes" id="UP001314170">
    <property type="component" value="Unassembled WGS sequence"/>
</dbReference>
<proteinExistence type="predicted"/>
<reference evidence="1 2" key="1">
    <citation type="submission" date="2024-01" db="EMBL/GenBank/DDBJ databases">
        <authorList>
            <person name="Waweru B."/>
        </authorList>
    </citation>
    <scope>NUCLEOTIDE SEQUENCE [LARGE SCALE GENOMIC DNA]</scope>
</reference>
<gene>
    <name evidence="1" type="ORF">DCAF_LOCUS7841</name>
</gene>
<evidence type="ECO:0000313" key="2">
    <source>
        <dbReference type="Proteomes" id="UP001314170"/>
    </source>
</evidence>
<dbReference type="AlphaFoldDB" id="A0AAV1R8I0"/>